<dbReference type="InterPro" id="IPR020845">
    <property type="entry name" value="AMP-binding_CS"/>
</dbReference>
<dbReference type="OrthoDB" id="9803968at2"/>
<dbReference type="Gene3D" id="3.30.300.30">
    <property type="match status" value="1"/>
</dbReference>
<gene>
    <name evidence="3" type="ORF">GB996_01210</name>
</gene>
<proteinExistence type="predicted"/>
<dbReference type="RefSeq" id="WP_155586615.1">
    <property type="nucleotide sequence ID" value="NZ_WFKQ01000001.1"/>
</dbReference>
<dbReference type="Gene3D" id="3.40.50.12780">
    <property type="entry name" value="N-terminal domain of ligase-like"/>
    <property type="match status" value="1"/>
</dbReference>
<dbReference type="InterPro" id="IPR042099">
    <property type="entry name" value="ANL_N_sf"/>
</dbReference>
<evidence type="ECO:0000313" key="4">
    <source>
        <dbReference type="Proteomes" id="UP000442109"/>
    </source>
</evidence>
<reference evidence="3 4" key="1">
    <citation type="journal article" date="2019" name="PLoS ONE">
        <title>Pup mortality in New Zealand sea lions (Phocarctos hookeri) at Enderby Island, Auckland Islands, 2013-18.</title>
        <authorList>
            <person name="Michael S.A."/>
            <person name="Hayman D.T.S."/>
            <person name="Gray R."/>
            <person name="Zhang J."/>
            <person name="Rogers L."/>
            <person name="Roe W.D."/>
        </authorList>
    </citation>
    <scope>NUCLEOTIDE SEQUENCE [LARGE SCALE GENOMIC DNA]</scope>
    <source>
        <strain evidence="3 4">SM868</strain>
    </source>
</reference>
<comment type="caution">
    <text evidence="3">The sequence shown here is derived from an EMBL/GenBank/DDBJ whole genome shotgun (WGS) entry which is preliminary data.</text>
</comment>
<comment type="catalytic activity">
    <reaction evidence="1">
        <text>a long-chain fatty acid + ATP + CoA = a long-chain fatty acyl-CoA + AMP + diphosphate</text>
        <dbReference type="Rhea" id="RHEA:15421"/>
        <dbReference type="ChEBI" id="CHEBI:30616"/>
        <dbReference type="ChEBI" id="CHEBI:33019"/>
        <dbReference type="ChEBI" id="CHEBI:57287"/>
        <dbReference type="ChEBI" id="CHEBI:57560"/>
        <dbReference type="ChEBI" id="CHEBI:83139"/>
        <dbReference type="ChEBI" id="CHEBI:456215"/>
        <dbReference type="EC" id="6.2.1.3"/>
    </reaction>
    <physiologicalReaction direction="left-to-right" evidence="1">
        <dbReference type="Rhea" id="RHEA:15422"/>
    </physiologicalReaction>
</comment>
<name>A0A844LXI3_9GAMM</name>
<feature type="domain" description="AMP-dependent synthetase/ligase" evidence="2">
    <location>
        <begin position="11"/>
        <end position="414"/>
    </location>
</feature>
<sequence length="620" mass="67373">MTPIYNAICQHARQTPDRTAIKSIHSEIYVNSQGNLDQNSSLDDTTVISYGKLKTYLDTLHDLFVDWTGVRVAIYAHNDDDWVLLDLALSHVGAVIIPIPLFFSPSQINHLITDAQIQTVYVGVGLSLPELTCPSIDVTDHGLMPISYIKELTIAHSDMTSLESLPSVITGTFYQIDKRLFDCINRQTGTANTSDTTPLPFCKVTYTSGSTGMPKGVCLGEDTLMNIVVSLSDALKQTLDEDSKEASSSVSRASHLSLIPFATLLENVAGMYVSLYMGRTLVIGDVSQFGLLSNQAFDAVKLIQAVQTHDIASVILLPQMLKAICETMAINVDQNGSNMNTVSTSYAMPTLRFMAVGGGKVSPTLLQEAEVLGLPVYEGYGLSECGSVVSLNTPKAHRAGSVGKPMPHASVTIAPSGEVMVAGNAMYGYLNQDNITTNDSQRDSRNNYSTNSASAPQLIATGDIGQFDDDGFLYITGRLKNVLISSFGRNISPEWVEAQLLTQPILYQVAVLGDGEPTLSAVLVVNDHWKNNVIHANSVEDTYDKDNGKNTVTESQDKIQQAVSEAIETVNRTLPDYARIRHWVIVDTPFTTDNELLTDNGKLRRTHILKAYGPTLGLSV</sequence>
<dbReference type="EMBL" id="WFKQ01000001">
    <property type="protein sequence ID" value="MUG31411.1"/>
    <property type="molecule type" value="Genomic_DNA"/>
</dbReference>
<dbReference type="InterPro" id="IPR000873">
    <property type="entry name" value="AMP-dep_synth/lig_dom"/>
</dbReference>
<keyword evidence="4" id="KW-1185">Reference proteome</keyword>
<dbReference type="Proteomes" id="UP000442109">
    <property type="component" value="Unassembled WGS sequence"/>
</dbReference>
<evidence type="ECO:0000256" key="1">
    <source>
        <dbReference type="ARBA" id="ARBA00024484"/>
    </source>
</evidence>
<evidence type="ECO:0000313" key="3">
    <source>
        <dbReference type="EMBL" id="MUG31411.1"/>
    </source>
</evidence>
<protein>
    <submittedName>
        <fullName evidence="3">AMP-binding protein</fullName>
    </submittedName>
</protein>
<dbReference type="PROSITE" id="PS00455">
    <property type="entry name" value="AMP_BINDING"/>
    <property type="match status" value="1"/>
</dbReference>
<dbReference type="InterPro" id="IPR045851">
    <property type="entry name" value="AMP-bd_C_sf"/>
</dbReference>
<dbReference type="Pfam" id="PF23562">
    <property type="entry name" value="AMP-binding_C_3"/>
    <property type="match status" value="1"/>
</dbReference>
<evidence type="ECO:0000259" key="2">
    <source>
        <dbReference type="Pfam" id="PF00501"/>
    </source>
</evidence>
<accession>A0A844LXI3</accession>
<dbReference type="GO" id="GO:0004467">
    <property type="term" value="F:long-chain fatty acid-CoA ligase activity"/>
    <property type="evidence" value="ECO:0007669"/>
    <property type="project" value="UniProtKB-EC"/>
</dbReference>
<dbReference type="PANTHER" id="PTHR43272">
    <property type="entry name" value="LONG-CHAIN-FATTY-ACID--COA LIGASE"/>
    <property type="match status" value="1"/>
</dbReference>
<dbReference type="AlphaFoldDB" id="A0A844LXI3"/>
<dbReference type="SUPFAM" id="SSF56801">
    <property type="entry name" value="Acetyl-CoA synthetase-like"/>
    <property type="match status" value="1"/>
</dbReference>
<dbReference type="GO" id="GO:0016020">
    <property type="term" value="C:membrane"/>
    <property type="evidence" value="ECO:0007669"/>
    <property type="project" value="TreeGrafter"/>
</dbReference>
<dbReference type="PANTHER" id="PTHR43272:SF52">
    <property type="entry name" value="AMP-DEPENDENT SYNTHETASE_LIGASE DOMAIN-CONTAINING PROTEIN"/>
    <property type="match status" value="1"/>
</dbReference>
<dbReference type="Pfam" id="PF00501">
    <property type="entry name" value="AMP-binding"/>
    <property type="match status" value="1"/>
</dbReference>
<organism evidence="3 4">
    <name type="scientific">Psychrobacter sanguinis</name>
    <dbReference type="NCBI Taxonomy" id="861445"/>
    <lineage>
        <taxon>Bacteria</taxon>
        <taxon>Pseudomonadati</taxon>
        <taxon>Pseudomonadota</taxon>
        <taxon>Gammaproteobacteria</taxon>
        <taxon>Moraxellales</taxon>
        <taxon>Moraxellaceae</taxon>
        <taxon>Psychrobacter</taxon>
    </lineage>
</organism>